<dbReference type="CDD" id="cd12148">
    <property type="entry name" value="fungal_TF_MHR"/>
    <property type="match status" value="1"/>
</dbReference>
<keyword evidence="2" id="KW-0479">Metal-binding</keyword>
<feature type="domain" description="Zn(2)-C6 fungal-type" evidence="7">
    <location>
        <begin position="18"/>
        <end position="50"/>
    </location>
</feature>
<dbReference type="Gene3D" id="4.10.240.10">
    <property type="entry name" value="Zn(2)-C6 fungal-type DNA-binding domain"/>
    <property type="match status" value="1"/>
</dbReference>
<protein>
    <recommendedName>
        <fullName evidence="7">Zn(2)-C6 fungal-type domain-containing protein</fullName>
    </recommendedName>
</protein>
<dbReference type="GO" id="GO:0008270">
    <property type="term" value="F:zinc ion binding"/>
    <property type="evidence" value="ECO:0007669"/>
    <property type="project" value="InterPro"/>
</dbReference>
<evidence type="ECO:0000256" key="1">
    <source>
        <dbReference type="ARBA" id="ARBA00004123"/>
    </source>
</evidence>
<evidence type="ECO:0000256" key="5">
    <source>
        <dbReference type="ARBA" id="ARBA00023242"/>
    </source>
</evidence>
<dbReference type="InterPro" id="IPR001138">
    <property type="entry name" value="Zn2Cys6_DnaBD"/>
</dbReference>
<dbReference type="GO" id="GO:0000981">
    <property type="term" value="F:DNA-binding transcription factor activity, RNA polymerase II-specific"/>
    <property type="evidence" value="ECO:0007669"/>
    <property type="project" value="InterPro"/>
</dbReference>
<dbReference type="Pfam" id="PF04082">
    <property type="entry name" value="Fungal_trans"/>
    <property type="match status" value="1"/>
</dbReference>
<dbReference type="GO" id="GO:0005634">
    <property type="term" value="C:nucleus"/>
    <property type="evidence" value="ECO:0007669"/>
    <property type="project" value="UniProtKB-SubCell"/>
</dbReference>
<proteinExistence type="predicted"/>
<dbReference type="OrthoDB" id="2309723at2759"/>
<keyword evidence="9" id="KW-1185">Reference proteome</keyword>
<feature type="region of interest" description="Disordered" evidence="6">
    <location>
        <begin position="325"/>
        <end position="411"/>
    </location>
</feature>
<dbReference type="InterPro" id="IPR007219">
    <property type="entry name" value="XnlR_reg_dom"/>
</dbReference>
<feature type="compositionally biased region" description="Polar residues" evidence="6">
    <location>
        <begin position="341"/>
        <end position="357"/>
    </location>
</feature>
<dbReference type="STRING" id="946122.A0A0C2TI37"/>
<evidence type="ECO:0000256" key="3">
    <source>
        <dbReference type="ARBA" id="ARBA00023015"/>
    </source>
</evidence>
<dbReference type="CDD" id="cd00067">
    <property type="entry name" value="GAL4"/>
    <property type="match status" value="1"/>
</dbReference>
<accession>A0A0C2TI37</accession>
<evidence type="ECO:0000256" key="4">
    <source>
        <dbReference type="ARBA" id="ARBA00023163"/>
    </source>
</evidence>
<evidence type="ECO:0000259" key="7">
    <source>
        <dbReference type="PROSITE" id="PS50048"/>
    </source>
</evidence>
<dbReference type="InParanoid" id="A0A0C2TI37"/>
<evidence type="ECO:0000313" key="9">
    <source>
        <dbReference type="Proteomes" id="UP000054549"/>
    </source>
</evidence>
<evidence type="ECO:0000313" key="8">
    <source>
        <dbReference type="EMBL" id="KIL66619.1"/>
    </source>
</evidence>
<dbReference type="Pfam" id="PF00172">
    <property type="entry name" value="Zn_clus"/>
    <property type="match status" value="1"/>
</dbReference>
<dbReference type="HOGENOM" id="CLU_022337_1_0_1"/>
<organism evidence="8 9">
    <name type="scientific">Amanita muscaria (strain Koide BX008)</name>
    <dbReference type="NCBI Taxonomy" id="946122"/>
    <lineage>
        <taxon>Eukaryota</taxon>
        <taxon>Fungi</taxon>
        <taxon>Dikarya</taxon>
        <taxon>Basidiomycota</taxon>
        <taxon>Agaricomycotina</taxon>
        <taxon>Agaricomycetes</taxon>
        <taxon>Agaricomycetidae</taxon>
        <taxon>Agaricales</taxon>
        <taxon>Pluteineae</taxon>
        <taxon>Amanitaceae</taxon>
        <taxon>Amanita</taxon>
    </lineage>
</organism>
<evidence type="ECO:0000256" key="6">
    <source>
        <dbReference type="SAM" id="MobiDB-lite"/>
    </source>
</evidence>
<gene>
    <name evidence="8" type="ORF">M378DRAFT_9992</name>
</gene>
<keyword evidence="5" id="KW-0539">Nucleus</keyword>
<dbReference type="Proteomes" id="UP000054549">
    <property type="component" value="Unassembled WGS sequence"/>
</dbReference>
<evidence type="ECO:0000256" key="2">
    <source>
        <dbReference type="ARBA" id="ARBA00022723"/>
    </source>
</evidence>
<dbReference type="PANTHER" id="PTHR47338:SF29">
    <property type="entry name" value="ZN(2)-C6 FUNGAL-TYPE DOMAIN-CONTAINING PROTEIN"/>
    <property type="match status" value="1"/>
</dbReference>
<dbReference type="InterPro" id="IPR036864">
    <property type="entry name" value="Zn2-C6_fun-type_DNA-bd_sf"/>
</dbReference>
<comment type="subcellular location">
    <subcellularLocation>
        <location evidence="1">Nucleus</location>
    </subcellularLocation>
</comment>
<feature type="region of interest" description="Disordered" evidence="6">
    <location>
        <begin position="80"/>
        <end position="104"/>
    </location>
</feature>
<sequence length="628" mass="68042">MATTYSQPGTSTLPRGRACATCRRRKTKCDGALPVCGQCLRAKKPEDCEYTVGNEPTQNQLLEERIRLLESRIQELTTPARANSNVTLHQPYQPTPESPTTYSATMSPSIDAGSSLEPSKKEASHLLDILMLHASEFAFFLDEERFRESLLLDFPLGHPYRPSSALTMTAYLVGMFLSRDEELSSRQKQTLAAAAQMSAQALSSTHPQRVMHGIQAELMLACYFFAQSRLLEGQYHLATAASTALATGVLKTSKTQNEFSDLLMPPVKDSVEERERINACWTIYYLDYGWAAALNTFPNLKCTPDALRGVNGLSVPGSLEMGKMAVNGSSNHRNGKKPSMHITNGSPVINGHGSSAVNGHGTNGHSSPAMNGYHGSSGTNGFRSSTNGYDASNGTAGSSRHNGVNGNGFGVPAVNGNGAPSYDGDTMGLGQKAEAAFWWRYATDTVQSWRSDMTYDEIASFSGKFSSTIGSIDALLSSIMSAEQAGSSPTVFKHLLLAYSYAYGAQMLLHGVLMHENDISRGKCLTATASIFKLATSIPSHNPGYIDPLIGVLWSSAGKTLIKEASRLRLIRHNALTPTTQDEEQIHNVYNQALQVMTTARSTSPFLRKQVRELTEAYQSHVAGELLA</sequence>
<keyword evidence="3" id="KW-0805">Transcription regulation</keyword>
<keyword evidence="4" id="KW-0804">Transcription</keyword>
<dbReference type="GO" id="GO:0006351">
    <property type="term" value="P:DNA-templated transcription"/>
    <property type="evidence" value="ECO:0007669"/>
    <property type="project" value="InterPro"/>
</dbReference>
<reference evidence="8 9" key="1">
    <citation type="submission" date="2014-04" db="EMBL/GenBank/DDBJ databases">
        <title>Evolutionary Origins and Diversification of the Mycorrhizal Mutualists.</title>
        <authorList>
            <consortium name="DOE Joint Genome Institute"/>
            <consortium name="Mycorrhizal Genomics Consortium"/>
            <person name="Kohler A."/>
            <person name="Kuo A."/>
            <person name="Nagy L.G."/>
            <person name="Floudas D."/>
            <person name="Copeland A."/>
            <person name="Barry K.W."/>
            <person name="Cichocki N."/>
            <person name="Veneault-Fourrey C."/>
            <person name="LaButti K."/>
            <person name="Lindquist E.A."/>
            <person name="Lipzen A."/>
            <person name="Lundell T."/>
            <person name="Morin E."/>
            <person name="Murat C."/>
            <person name="Riley R."/>
            <person name="Ohm R."/>
            <person name="Sun H."/>
            <person name="Tunlid A."/>
            <person name="Henrissat B."/>
            <person name="Grigoriev I.V."/>
            <person name="Hibbett D.S."/>
            <person name="Martin F."/>
        </authorList>
    </citation>
    <scope>NUCLEOTIDE SEQUENCE [LARGE SCALE GENOMIC DNA]</scope>
    <source>
        <strain evidence="8 9">Koide BX008</strain>
    </source>
</reference>
<dbReference type="PROSITE" id="PS00463">
    <property type="entry name" value="ZN2_CY6_FUNGAL_1"/>
    <property type="match status" value="1"/>
</dbReference>
<dbReference type="AlphaFoldDB" id="A0A0C2TI37"/>
<dbReference type="InterPro" id="IPR050815">
    <property type="entry name" value="TF_fung"/>
</dbReference>
<dbReference type="SUPFAM" id="SSF57701">
    <property type="entry name" value="Zn2/Cys6 DNA-binding domain"/>
    <property type="match status" value="1"/>
</dbReference>
<feature type="compositionally biased region" description="Polar residues" evidence="6">
    <location>
        <begin position="80"/>
        <end position="92"/>
    </location>
</feature>
<dbReference type="PANTHER" id="PTHR47338">
    <property type="entry name" value="ZN(II)2CYS6 TRANSCRIPTION FACTOR (EUROFUNG)-RELATED"/>
    <property type="match status" value="1"/>
</dbReference>
<name>A0A0C2TI37_AMAMK</name>
<dbReference type="SMART" id="SM00066">
    <property type="entry name" value="GAL4"/>
    <property type="match status" value="1"/>
</dbReference>
<feature type="compositionally biased region" description="Polar residues" evidence="6">
    <location>
        <begin position="363"/>
        <end position="404"/>
    </location>
</feature>
<dbReference type="GO" id="GO:0003677">
    <property type="term" value="F:DNA binding"/>
    <property type="evidence" value="ECO:0007669"/>
    <property type="project" value="InterPro"/>
</dbReference>
<dbReference type="PROSITE" id="PS50048">
    <property type="entry name" value="ZN2_CY6_FUNGAL_2"/>
    <property type="match status" value="1"/>
</dbReference>
<dbReference type="EMBL" id="KN818235">
    <property type="protein sequence ID" value="KIL66619.1"/>
    <property type="molecule type" value="Genomic_DNA"/>
</dbReference>